<sequence length="53" mass="6378">MTTIHCQRRRHPISISGNKLDEISETHIQRKVKSPFTRSHLCYKSICHIRYRD</sequence>
<keyword evidence="2" id="KW-1185">Reference proteome</keyword>
<organism evidence="1 2">
    <name type="scientific">Gossypium tomentosum</name>
    <name type="common">Hawaiian cotton</name>
    <name type="synonym">Gossypium sandvicense</name>
    <dbReference type="NCBI Taxonomy" id="34277"/>
    <lineage>
        <taxon>Eukaryota</taxon>
        <taxon>Viridiplantae</taxon>
        <taxon>Streptophyta</taxon>
        <taxon>Embryophyta</taxon>
        <taxon>Tracheophyta</taxon>
        <taxon>Spermatophyta</taxon>
        <taxon>Magnoliopsida</taxon>
        <taxon>eudicotyledons</taxon>
        <taxon>Gunneridae</taxon>
        <taxon>Pentapetalae</taxon>
        <taxon>rosids</taxon>
        <taxon>malvids</taxon>
        <taxon>Malvales</taxon>
        <taxon>Malvaceae</taxon>
        <taxon>Malvoideae</taxon>
        <taxon>Gossypium</taxon>
    </lineage>
</organism>
<evidence type="ECO:0000313" key="2">
    <source>
        <dbReference type="Proteomes" id="UP000322667"/>
    </source>
</evidence>
<dbReference type="EMBL" id="CM017617">
    <property type="protein sequence ID" value="TYI15215.1"/>
    <property type="molecule type" value="Genomic_DNA"/>
</dbReference>
<gene>
    <name evidence="1" type="ORF">ES332_A08G171500v1</name>
</gene>
<name>A0A5D2PIU5_GOSTO</name>
<dbReference type="Proteomes" id="UP000322667">
    <property type="component" value="Chromosome A08"/>
</dbReference>
<reference evidence="1 2" key="1">
    <citation type="submission" date="2019-07" db="EMBL/GenBank/DDBJ databases">
        <title>WGS assembly of Gossypium tomentosum.</title>
        <authorList>
            <person name="Chen Z.J."/>
            <person name="Sreedasyam A."/>
            <person name="Ando A."/>
            <person name="Song Q."/>
            <person name="De L."/>
            <person name="Hulse-Kemp A."/>
            <person name="Ding M."/>
            <person name="Ye W."/>
            <person name="Kirkbride R."/>
            <person name="Jenkins J."/>
            <person name="Plott C."/>
            <person name="Lovell J."/>
            <person name="Lin Y.-M."/>
            <person name="Vaughn R."/>
            <person name="Liu B."/>
            <person name="Li W."/>
            <person name="Simpson S."/>
            <person name="Scheffler B."/>
            <person name="Saski C."/>
            <person name="Grover C."/>
            <person name="Hu G."/>
            <person name="Conover J."/>
            <person name="Carlson J."/>
            <person name="Shu S."/>
            <person name="Boston L."/>
            <person name="Williams M."/>
            <person name="Peterson D."/>
            <person name="Mcgee K."/>
            <person name="Jones D."/>
            <person name="Wendel J."/>
            <person name="Stelly D."/>
            <person name="Grimwood J."/>
            <person name="Schmutz J."/>
        </authorList>
    </citation>
    <scope>NUCLEOTIDE SEQUENCE [LARGE SCALE GENOMIC DNA]</scope>
    <source>
        <strain evidence="1">7179.01</strain>
    </source>
</reference>
<protein>
    <submittedName>
        <fullName evidence="1">Uncharacterized protein</fullName>
    </submittedName>
</protein>
<evidence type="ECO:0000313" key="1">
    <source>
        <dbReference type="EMBL" id="TYI15215.1"/>
    </source>
</evidence>
<dbReference type="AlphaFoldDB" id="A0A5D2PIU5"/>
<proteinExistence type="predicted"/>
<accession>A0A5D2PIU5</accession>